<reference evidence="2 3" key="1">
    <citation type="submission" date="2012-01" db="EMBL/GenBank/DDBJ databases">
        <title>The Genome Sequence of Odoribacter laneus YIT 12061.</title>
        <authorList>
            <consortium name="The Broad Institute Genome Sequencing Platform"/>
            <person name="Earl A."/>
            <person name="Ward D."/>
            <person name="Feldgarden M."/>
            <person name="Gevers D."/>
            <person name="Morotomi M."/>
            <person name="Young S.K."/>
            <person name="Zeng Q."/>
            <person name="Gargeya S."/>
            <person name="Fitzgerald M."/>
            <person name="Haas B."/>
            <person name="Abouelleil A."/>
            <person name="Alvarado L."/>
            <person name="Arachchi H.M."/>
            <person name="Berlin A."/>
            <person name="Chapman S.B."/>
            <person name="Gearin G."/>
            <person name="Goldberg J."/>
            <person name="Griggs A."/>
            <person name="Gujja S."/>
            <person name="Hansen M."/>
            <person name="Heiman D."/>
            <person name="Howarth C."/>
            <person name="Larimer J."/>
            <person name="Lui A."/>
            <person name="MacDonald P.J.P."/>
            <person name="McCowen C."/>
            <person name="Montmayeur A."/>
            <person name="Murphy C."/>
            <person name="Neiman D."/>
            <person name="Pearson M."/>
            <person name="Priest M."/>
            <person name="Roberts A."/>
            <person name="Saif S."/>
            <person name="Shea T."/>
            <person name="Sisk P."/>
            <person name="Stolte C."/>
            <person name="Sykes S."/>
            <person name="Wortman J."/>
            <person name="Nusbaum C."/>
            <person name="Birren B."/>
        </authorList>
    </citation>
    <scope>NUCLEOTIDE SEQUENCE [LARGE SCALE GENOMIC DNA]</scope>
    <source>
        <strain evidence="2 3">YIT 12061</strain>
    </source>
</reference>
<dbReference type="InterPro" id="IPR023809">
    <property type="entry name" value="Thiopep_bacteriocin_synth_dom"/>
</dbReference>
<dbReference type="HOGENOM" id="CLU_972306_0_0_10"/>
<dbReference type="PATRIC" id="fig|742817.3.peg.1080"/>
<dbReference type="eggNOG" id="ENOG5030HIR">
    <property type="taxonomic scope" value="Bacteria"/>
</dbReference>
<keyword evidence="3" id="KW-1185">Reference proteome</keyword>
<dbReference type="STRING" id="742817.HMPREF9449_01020"/>
<name>H1DFI4_9BACT</name>
<dbReference type="AlphaFoldDB" id="H1DFI4"/>
<evidence type="ECO:0000313" key="2">
    <source>
        <dbReference type="EMBL" id="EHP48875.1"/>
    </source>
</evidence>
<protein>
    <submittedName>
        <fullName evidence="2">Thiopeptide-type bacteriocin biosynthesis domain-containing protein</fullName>
    </submittedName>
</protein>
<organism evidence="2 3">
    <name type="scientific">Odoribacter laneus YIT 12061</name>
    <dbReference type="NCBI Taxonomy" id="742817"/>
    <lineage>
        <taxon>Bacteria</taxon>
        <taxon>Pseudomonadati</taxon>
        <taxon>Bacteroidota</taxon>
        <taxon>Bacteroidia</taxon>
        <taxon>Bacteroidales</taxon>
        <taxon>Odoribacteraceae</taxon>
        <taxon>Odoribacter</taxon>
    </lineage>
</organism>
<evidence type="ECO:0000259" key="1">
    <source>
        <dbReference type="Pfam" id="PF14028"/>
    </source>
</evidence>
<feature type="domain" description="Thiopeptide-type bacteriocin biosynthesis" evidence="1">
    <location>
        <begin position="15"/>
        <end position="276"/>
    </location>
</feature>
<dbReference type="RefSeq" id="WP_009136168.1">
    <property type="nucleotide sequence ID" value="NZ_JH594596.1"/>
</dbReference>
<dbReference type="EMBL" id="ADMC01000016">
    <property type="protein sequence ID" value="EHP48875.1"/>
    <property type="molecule type" value="Genomic_DNA"/>
</dbReference>
<dbReference type="NCBIfam" id="TIGR03891">
    <property type="entry name" value="thiopep_ocin"/>
    <property type="match status" value="1"/>
</dbReference>
<accession>H1DFI4</accession>
<sequence length="288" mass="34719">MKSTSKRTFYPGDEWLYFKLYTGIKTADDILIRSVFPVVKKLMREEIITKFFFLRYSDPDFHIRFRVLVKNPKDLGYILYTVNQKLQRACKNAQIYRIQVDTYNRELERYGKDHIEFSESIFSADSECVLSILKILCKKDENYRWMVALKMIDCLFNDFGLSLTEKASYIEKMSLGFKQEYGFDIHNIKLLNKIYRQQKPNVNLILNNLQKAPEEIRRSYPFLQKRSHKLKELIEAEQAVPLNNLSSYIHMMMNRLFPSKNRIYELVIYDFLFEYYRSELARERHQKH</sequence>
<comment type="caution">
    <text evidence="2">The sequence shown here is derived from an EMBL/GenBank/DDBJ whole genome shotgun (WGS) entry which is preliminary data.</text>
</comment>
<dbReference type="Proteomes" id="UP000004892">
    <property type="component" value="Unassembled WGS sequence"/>
</dbReference>
<proteinExistence type="predicted"/>
<dbReference type="Pfam" id="PF14028">
    <property type="entry name" value="Lant_dehydr_C"/>
    <property type="match status" value="1"/>
</dbReference>
<dbReference type="GeneID" id="98068611"/>
<evidence type="ECO:0000313" key="3">
    <source>
        <dbReference type="Proteomes" id="UP000004892"/>
    </source>
</evidence>
<gene>
    <name evidence="2" type="ORF">HMPREF9449_01020</name>
</gene>